<accession>A0AA41S7G2</accession>
<name>A0AA41S7G2_PAPNU</name>
<dbReference type="Proteomes" id="UP001177140">
    <property type="component" value="Unassembled WGS sequence"/>
</dbReference>
<evidence type="ECO:0000313" key="2">
    <source>
        <dbReference type="EMBL" id="MCL7029910.1"/>
    </source>
</evidence>
<gene>
    <name evidence="2" type="ORF">MKW94_025053</name>
</gene>
<reference evidence="2" key="1">
    <citation type="submission" date="2022-03" db="EMBL/GenBank/DDBJ databases">
        <title>A functionally conserved STORR gene fusion in Papaver species that diverged 16.8 million years ago.</title>
        <authorList>
            <person name="Catania T."/>
        </authorList>
    </citation>
    <scope>NUCLEOTIDE SEQUENCE</scope>
    <source>
        <strain evidence="2">S-191538</strain>
    </source>
</reference>
<proteinExistence type="predicted"/>
<dbReference type="AlphaFoldDB" id="A0AA41S7G2"/>
<comment type="caution">
    <text evidence="2">The sequence shown here is derived from an EMBL/GenBank/DDBJ whole genome shotgun (WGS) entry which is preliminary data.</text>
</comment>
<feature type="chain" id="PRO_5041315245" evidence="1">
    <location>
        <begin position="30"/>
        <end position="131"/>
    </location>
</feature>
<evidence type="ECO:0000256" key="1">
    <source>
        <dbReference type="SAM" id="SignalP"/>
    </source>
</evidence>
<dbReference type="EMBL" id="JAJJMA010095588">
    <property type="protein sequence ID" value="MCL7029910.1"/>
    <property type="molecule type" value="Genomic_DNA"/>
</dbReference>
<feature type="signal peptide" evidence="1">
    <location>
        <begin position="1"/>
        <end position="29"/>
    </location>
</feature>
<evidence type="ECO:0000313" key="3">
    <source>
        <dbReference type="Proteomes" id="UP001177140"/>
    </source>
</evidence>
<sequence>MTSKSPSSRLSSFLLIAFFFANYILLCFAEVQFNCSFTETEKFSDFHPQGEDLNDLEAKGYKLVNQTDRLSVFQRKREIVPAIIGNCFTAIDCDMICSHLVNTVKDEKTGKVGNCAGHTVIPGSLCTCCVL</sequence>
<keyword evidence="1" id="KW-0732">Signal</keyword>
<organism evidence="2 3">
    <name type="scientific">Papaver nudicaule</name>
    <name type="common">Iceland poppy</name>
    <dbReference type="NCBI Taxonomy" id="74823"/>
    <lineage>
        <taxon>Eukaryota</taxon>
        <taxon>Viridiplantae</taxon>
        <taxon>Streptophyta</taxon>
        <taxon>Embryophyta</taxon>
        <taxon>Tracheophyta</taxon>
        <taxon>Spermatophyta</taxon>
        <taxon>Magnoliopsida</taxon>
        <taxon>Ranunculales</taxon>
        <taxon>Papaveraceae</taxon>
        <taxon>Papaveroideae</taxon>
        <taxon>Papaver</taxon>
    </lineage>
</organism>
<protein>
    <submittedName>
        <fullName evidence="2">Uncharacterized protein</fullName>
    </submittedName>
</protein>
<keyword evidence="3" id="KW-1185">Reference proteome</keyword>